<gene>
    <name evidence="9" type="ORF">EIK76_08700</name>
</gene>
<dbReference type="PANTHER" id="PTHR10091:SF0">
    <property type="entry name" value="GALACTOSE MUTAROTASE"/>
    <property type="match status" value="1"/>
</dbReference>
<feature type="active site" description="Proton acceptor" evidence="6">
    <location>
        <position position="317"/>
    </location>
</feature>
<dbReference type="GO" id="GO:0004034">
    <property type="term" value="F:aldose 1-epimerase activity"/>
    <property type="evidence" value="ECO:0007669"/>
    <property type="project" value="UniProtKB-EC"/>
</dbReference>
<dbReference type="InterPro" id="IPR047215">
    <property type="entry name" value="Galactose_mutarotase-like"/>
</dbReference>
<organism evidence="9 10">
    <name type="scientific">Rheinheimera mesophila</name>
    <dbReference type="NCBI Taxonomy" id="1547515"/>
    <lineage>
        <taxon>Bacteria</taxon>
        <taxon>Pseudomonadati</taxon>
        <taxon>Pseudomonadota</taxon>
        <taxon>Gammaproteobacteria</taxon>
        <taxon>Chromatiales</taxon>
        <taxon>Chromatiaceae</taxon>
        <taxon>Rheinheimera</taxon>
    </lineage>
</organism>
<proteinExistence type="inferred from homology"/>
<dbReference type="AlphaFoldDB" id="A0A3P3QIH8"/>
<dbReference type="OrthoDB" id="9779408at2"/>
<feature type="binding site" evidence="8">
    <location>
        <begin position="87"/>
        <end position="88"/>
    </location>
    <ligand>
        <name>beta-D-galactose</name>
        <dbReference type="ChEBI" id="CHEBI:27667"/>
    </ligand>
</feature>
<name>A0A3P3QIH8_9GAMM</name>
<dbReference type="UniPathway" id="UPA00242"/>
<dbReference type="NCBIfam" id="NF008277">
    <property type="entry name" value="PRK11055.1"/>
    <property type="match status" value="1"/>
</dbReference>
<evidence type="ECO:0000256" key="3">
    <source>
        <dbReference type="ARBA" id="ARBA00023235"/>
    </source>
</evidence>
<dbReference type="GO" id="GO:0006006">
    <property type="term" value="P:glucose metabolic process"/>
    <property type="evidence" value="ECO:0007669"/>
    <property type="project" value="TreeGrafter"/>
</dbReference>
<dbReference type="Gene3D" id="2.70.98.10">
    <property type="match status" value="1"/>
</dbReference>
<feature type="active site" description="Proton donor" evidence="6">
    <location>
        <position position="187"/>
    </location>
</feature>
<dbReference type="SUPFAM" id="SSF74650">
    <property type="entry name" value="Galactose mutarotase-like"/>
    <property type="match status" value="1"/>
</dbReference>
<dbReference type="InterPro" id="IPR011013">
    <property type="entry name" value="Gal_mutarotase_sf_dom"/>
</dbReference>
<protein>
    <recommendedName>
        <fullName evidence="5">Aldose 1-epimerase</fullName>
        <ecNumber evidence="5">5.1.3.3</ecNumber>
    </recommendedName>
</protein>
<dbReference type="InterPro" id="IPR014718">
    <property type="entry name" value="GH-type_carb-bd"/>
</dbReference>
<dbReference type="RefSeq" id="WP_046520409.1">
    <property type="nucleotide sequence ID" value="NZ_LAVS01000035.1"/>
</dbReference>
<evidence type="ECO:0000256" key="4">
    <source>
        <dbReference type="ARBA" id="ARBA00023277"/>
    </source>
</evidence>
<evidence type="ECO:0000256" key="6">
    <source>
        <dbReference type="PIRSR" id="PIRSR005096-1"/>
    </source>
</evidence>
<dbReference type="PIRSF" id="PIRSF005096">
    <property type="entry name" value="GALM"/>
    <property type="match status" value="1"/>
</dbReference>
<evidence type="ECO:0000313" key="10">
    <source>
        <dbReference type="Proteomes" id="UP000276260"/>
    </source>
</evidence>
<dbReference type="InterPro" id="IPR008183">
    <property type="entry name" value="Aldose_1/G6P_1-epimerase"/>
</dbReference>
<feature type="binding site" evidence="7">
    <location>
        <position position="252"/>
    </location>
    <ligand>
        <name>beta-D-galactose</name>
        <dbReference type="ChEBI" id="CHEBI:27667"/>
    </ligand>
</feature>
<dbReference type="GO" id="GO:0033499">
    <property type="term" value="P:galactose catabolic process via UDP-galactose, Leloir pathway"/>
    <property type="evidence" value="ECO:0007669"/>
    <property type="project" value="TreeGrafter"/>
</dbReference>
<evidence type="ECO:0000256" key="8">
    <source>
        <dbReference type="PIRSR" id="PIRSR005096-3"/>
    </source>
</evidence>
<comment type="similarity">
    <text evidence="2 5">Belongs to the aldose epimerase family.</text>
</comment>
<evidence type="ECO:0000256" key="5">
    <source>
        <dbReference type="PIRNR" id="PIRNR005096"/>
    </source>
</evidence>
<keyword evidence="10" id="KW-1185">Reference proteome</keyword>
<keyword evidence="4 5" id="KW-0119">Carbohydrate metabolism</keyword>
<dbReference type="EMBL" id="RRCF01000002">
    <property type="protein sequence ID" value="RRJ20962.1"/>
    <property type="molecule type" value="Genomic_DNA"/>
</dbReference>
<dbReference type="PANTHER" id="PTHR10091">
    <property type="entry name" value="ALDOSE-1-EPIMERASE"/>
    <property type="match status" value="1"/>
</dbReference>
<evidence type="ECO:0000313" key="9">
    <source>
        <dbReference type="EMBL" id="RRJ20962.1"/>
    </source>
</evidence>
<dbReference type="InterPro" id="IPR015443">
    <property type="entry name" value="Aldose_1-epimerase"/>
</dbReference>
<dbReference type="Pfam" id="PF01263">
    <property type="entry name" value="Aldose_epim"/>
    <property type="match status" value="1"/>
</dbReference>
<dbReference type="CDD" id="cd09019">
    <property type="entry name" value="galactose_mutarotase_like"/>
    <property type="match status" value="1"/>
</dbReference>
<dbReference type="GO" id="GO:0030246">
    <property type="term" value="F:carbohydrate binding"/>
    <property type="evidence" value="ECO:0007669"/>
    <property type="project" value="InterPro"/>
</dbReference>
<comment type="catalytic activity">
    <reaction evidence="5">
        <text>alpha-D-glucose = beta-D-glucose</text>
        <dbReference type="Rhea" id="RHEA:10264"/>
        <dbReference type="ChEBI" id="CHEBI:15903"/>
        <dbReference type="ChEBI" id="CHEBI:17925"/>
        <dbReference type="EC" id="5.1.3.3"/>
    </reaction>
</comment>
<evidence type="ECO:0000256" key="1">
    <source>
        <dbReference type="ARBA" id="ARBA00005028"/>
    </source>
</evidence>
<evidence type="ECO:0000256" key="7">
    <source>
        <dbReference type="PIRSR" id="PIRSR005096-2"/>
    </source>
</evidence>
<dbReference type="Proteomes" id="UP000276260">
    <property type="component" value="Unassembled WGS sequence"/>
</dbReference>
<feature type="binding site" evidence="8">
    <location>
        <begin position="187"/>
        <end position="189"/>
    </location>
    <ligand>
        <name>beta-D-galactose</name>
        <dbReference type="ChEBI" id="CHEBI:27667"/>
    </ligand>
</feature>
<dbReference type="EC" id="5.1.3.3" evidence="5"/>
<comment type="caution">
    <text evidence="9">The sequence shown here is derived from an EMBL/GenBank/DDBJ whole genome shotgun (WGS) entry which is preliminary data.</text>
</comment>
<reference evidence="9 10" key="1">
    <citation type="submission" date="2018-11" db="EMBL/GenBank/DDBJ databases">
        <title>Draft genome analysis of Rheinheimera mesophila isolated from an industrial waste site.</title>
        <authorList>
            <person name="Yu Q."/>
            <person name="Qi Y."/>
            <person name="Zhang H."/>
            <person name="Lu Y."/>
            <person name="Pu J."/>
        </authorList>
    </citation>
    <scope>NUCLEOTIDE SEQUENCE [LARGE SCALE GENOMIC DNA]</scope>
    <source>
        <strain evidence="9 10">IITR13</strain>
    </source>
</reference>
<accession>A0A3P3QIH8</accession>
<sequence>MSFVVTTETLQVAALKRPLQLITLTNPAGLTVTLSNLGAALWSVLMPGLVAESGCAEKTELLQNYQDPAQFARNPYYFAVTIGRVANRIGAAAYMQHGQVISLLANEGPNQLHGGPDGLGARFWSFDIDQQNDRVSVTFRITSPEGDQGFPGQLDVQLRYTLLAHHELVLEYSAVSDTDTPVSLTNHAYWAIGGVGQGTVLEQQLQLDADFVLALDKQLVPTGELAPATAAFDFKAGKRIGQDISQLENGYDHYFVLNKDRDLNRPAALVRDPVSGRTLQLFTDQPGIQFYSGNFLDGSIVGNHGRPIEKYAALCLEPHGYPNAVNKANFPPVLLKAGQLYRQCSRFVLGYS</sequence>
<evidence type="ECO:0000256" key="2">
    <source>
        <dbReference type="ARBA" id="ARBA00006206"/>
    </source>
</evidence>
<comment type="pathway">
    <text evidence="1 5">Carbohydrate metabolism; hexose metabolism.</text>
</comment>
<keyword evidence="3 5" id="KW-0413">Isomerase</keyword>